<evidence type="ECO:0000313" key="2">
    <source>
        <dbReference type="Proteomes" id="UP000244090"/>
    </source>
</evidence>
<keyword evidence="2" id="KW-1185">Reference proteome</keyword>
<dbReference type="RefSeq" id="WP_108115596.1">
    <property type="nucleotide sequence ID" value="NZ_QBKT01000006.1"/>
</dbReference>
<proteinExistence type="predicted"/>
<dbReference type="Proteomes" id="UP000244090">
    <property type="component" value="Unassembled WGS sequence"/>
</dbReference>
<sequence>MTYTQALEYVLRKGYTAYHISKKSALTISTINRMLEQKTQPQEKNKIALIEFVKEDIEVTKEDDTDVFLDRLEEEVQQNWEALKQRESFRKLVLIEVLKVMIKAQQGSEKETTDLKELIQNVDVSAISSDLIK</sequence>
<dbReference type="AlphaFoldDB" id="A0A2T6BX74"/>
<accession>A0A2T6BX74</accession>
<gene>
    <name evidence="1" type="ORF">C8N46_106321</name>
</gene>
<dbReference type="EMBL" id="QBKT01000006">
    <property type="protein sequence ID" value="PTX60675.1"/>
    <property type="molecule type" value="Genomic_DNA"/>
</dbReference>
<evidence type="ECO:0000313" key="1">
    <source>
        <dbReference type="EMBL" id="PTX60675.1"/>
    </source>
</evidence>
<reference evidence="1 2" key="1">
    <citation type="submission" date="2018-04" db="EMBL/GenBank/DDBJ databases">
        <title>Genomic Encyclopedia of Archaeal and Bacterial Type Strains, Phase II (KMG-II): from individual species to whole genera.</title>
        <authorList>
            <person name="Goeker M."/>
        </authorList>
    </citation>
    <scope>NUCLEOTIDE SEQUENCE [LARGE SCALE GENOMIC DNA]</scope>
    <source>
        <strain evidence="1 2">DSM 25731</strain>
    </source>
</reference>
<comment type="caution">
    <text evidence="1">The sequence shown here is derived from an EMBL/GenBank/DDBJ whole genome shotgun (WGS) entry which is preliminary data.</text>
</comment>
<name>A0A2T6BX74_9FLAO</name>
<protein>
    <submittedName>
        <fullName evidence="1">Uncharacterized protein</fullName>
    </submittedName>
</protein>
<organism evidence="1 2">
    <name type="scientific">Kordia periserrulae</name>
    <dbReference type="NCBI Taxonomy" id="701523"/>
    <lineage>
        <taxon>Bacteria</taxon>
        <taxon>Pseudomonadati</taxon>
        <taxon>Bacteroidota</taxon>
        <taxon>Flavobacteriia</taxon>
        <taxon>Flavobacteriales</taxon>
        <taxon>Flavobacteriaceae</taxon>
        <taxon>Kordia</taxon>
    </lineage>
</organism>